<reference evidence="1" key="1">
    <citation type="journal article" date="2015" name="Nature">
        <title>Complex archaea that bridge the gap between prokaryotes and eukaryotes.</title>
        <authorList>
            <person name="Spang A."/>
            <person name="Saw J.H."/>
            <person name="Jorgensen S.L."/>
            <person name="Zaremba-Niedzwiedzka K."/>
            <person name="Martijn J."/>
            <person name="Lind A.E."/>
            <person name="van Eijk R."/>
            <person name="Schleper C."/>
            <person name="Guy L."/>
            <person name="Ettema T.J."/>
        </authorList>
    </citation>
    <scope>NUCLEOTIDE SEQUENCE</scope>
</reference>
<sequence length="125" mass="14984">MQTSRRLIIISCIVWWACMCDYSYASEYSHDDYRLARAIYFAEGGLRADYLFGIRSVNYDTPREAWEICLRTIANQRIRHAEHTHPISYLDCLAKRYAPIRVPNDPHNLNRHWKKNVLFYLKEEK</sequence>
<dbReference type="EMBL" id="LAZR01015378">
    <property type="protein sequence ID" value="KKM13437.1"/>
    <property type="molecule type" value="Genomic_DNA"/>
</dbReference>
<evidence type="ECO:0000313" key="1">
    <source>
        <dbReference type="EMBL" id="KKM13437.1"/>
    </source>
</evidence>
<comment type="caution">
    <text evidence="1">The sequence shown here is derived from an EMBL/GenBank/DDBJ whole genome shotgun (WGS) entry which is preliminary data.</text>
</comment>
<organism evidence="1">
    <name type="scientific">marine sediment metagenome</name>
    <dbReference type="NCBI Taxonomy" id="412755"/>
    <lineage>
        <taxon>unclassified sequences</taxon>
        <taxon>metagenomes</taxon>
        <taxon>ecological metagenomes</taxon>
    </lineage>
</organism>
<dbReference type="AlphaFoldDB" id="A0A0F9HE15"/>
<gene>
    <name evidence="1" type="ORF">LCGC14_1716180</name>
</gene>
<name>A0A0F9HE15_9ZZZZ</name>
<protein>
    <submittedName>
        <fullName evidence="1">Uncharacterized protein</fullName>
    </submittedName>
</protein>
<accession>A0A0F9HE15</accession>
<proteinExistence type="predicted"/>